<evidence type="ECO:0000313" key="2">
    <source>
        <dbReference type="EMBL" id="BCR87518.1"/>
    </source>
</evidence>
<evidence type="ECO:0000256" key="1">
    <source>
        <dbReference type="SAM" id="SignalP"/>
    </source>
</evidence>
<keyword evidence="3" id="KW-1185">Reference proteome</keyword>
<reference evidence="2" key="2">
    <citation type="submission" date="2021-02" db="EMBL/GenBank/DDBJ databases">
        <title>Aspergillus chevalieri M1 genome sequence.</title>
        <authorList>
            <person name="Kadooka C."/>
            <person name="Mori K."/>
            <person name="Futagami T."/>
        </authorList>
    </citation>
    <scope>NUCLEOTIDE SEQUENCE</scope>
    <source>
        <strain evidence="2">M1</strain>
    </source>
</reference>
<name>A0A7R7VP27_ASPCH</name>
<organism evidence="2 3">
    <name type="scientific">Aspergillus chevalieri</name>
    <name type="common">Eurotium chevalieri</name>
    <dbReference type="NCBI Taxonomy" id="182096"/>
    <lineage>
        <taxon>Eukaryota</taxon>
        <taxon>Fungi</taxon>
        <taxon>Dikarya</taxon>
        <taxon>Ascomycota</taxon>
        <taxon>Pezizomycotina</taxon>
        <taxon>Eurotiomycetes</taxon>
        <taxon>Eurotiomycetidae</taxon>
        <taxon>Eurotiales</taxon>
        <taxon>Aspergillaceae</taxon>
        <taxon>Aspergillus</taxon>
        <taxon>Aspergillus subgen. Aspergillus</taxon>
    </lineage>
</organism>
<dbReference type="GeneID" id="66981877"/>
<protein>
    <submittedName>
        <fullName evidence="2">Uncharacterized protein</fullName>
    </submittedName>
</protein>
<feature type="signal peptide" evidence="1">
    <location>
        <begin position="1"/>
        <end position="18"/>
    </location>
</feature>
<evidence type="ECO:0000313" key="3">
    <source>
        <dbReference type="Proteomes" id="UP000637239"/>
    </source>
</evidence>
<dbReference type="RefSeq" id="XP_043136040.1">
    <property type="nucleotide sequence ID" value="XM_043278241.1"/>
</dbReference>
<dbReference type="AlphaFoldDB" id="A0A7R7VP27"/>
<proteinExistence type="predicted"/>
<gene>
    <name evidence="2" type="ORF">ACHE_40082S</name>
</gene>
<accession>A0A7R7VP27</accession>
<feature type="chain" id="PRO_5030621336" evidence="1">
    <location>
        <begin position="19"/>
        <end position="108"/>
    </location>
</feature>
<reference evidence="2" key="1">
    <citation type="submission" date="2021-01" db="EMBL/GenBank/DDBJ databases">
        <authorList>
            <consortium name="Aspergillus chevalieri M1 genome sequencing consortium"/>
            <person name="Kazuki M."/>
            <person name="Futagami T."/>
        </authorList>
    </citation>
    <scope>NUCLEOTIDE SEQUENCE</scope>
    <source>
        <strain evidence="2">M1</strain>
    </source>
</reference>
<keyword evidence="1" id="KW-0732">Signal</keyword>
<dbReference type="EMBL" id="AP024419">
    <property type="protein sequence ID" value="BCR87518.1"/>
    <property type="molecule type" value="Genomic_DNA"/>
</dbReference>
<dbReference type="Proteomes" id="UP000637239">
    <property type="component" value="Chromosome 4"/>
</dbReference>
<sequence length="108" mass="11068">MQLSILSIVSTLAATAIAVPVAVPGENHHSTATVKFLGAADASFTQDFRTDGTETDIHNVLSISKISVPAGVTCTFDGIDGSVTKVSNQAVVDVGPPQTQVSGACWNL</sequence>
<dbReference type="KEGG" id="ache:ACHE_40082S"/>